<dbReference type="EMBL" id="CAJVPW010001354">
    <property type="protein sequence ID" value="CAG8481773.1"/>
    <property type="molecule type" value="Genomic_DNA"/>
</dbReference>
<keyword evidence="2" id="KW-1185">Reference proteome</keyword>
<accession>A0ACA9KM33</accession>
<dbReference type="Proteomes" id="UP000789366">
    <property type="component" value="Unassembled WGS sequence"/>
</dbReference>
<gene>
    <name evidence="1" type="ORF">SPELUC_LOCUS2160</name>
</gene>
<evidence type="ECO:0000313" key="2">
    <source>
        <dbReference type="Proteomes" id="UP000789366"/>
    </source>
</evidence>
<comment type="caution">
    <text evidence="1">The sequence shown here is derived from an EMBL/GenBank/DDBJ whole genome shotgun (WGS) entry which is preliminary data.</text>
</comment>
<reference evidence="1" key="1">
    <citation type="submission" date="2021-06" db="EMBL/GenBank/DDBJ databases">
        <authorList>
            <person name="Kallberg Y."/>
            <person name="Tangrot J."/>
            <person name="Rosling A."/>
        </authorList>
    </citation>
    <scope>NUCLEOTIDE SEQUENCE</scope>
    <source>
        <strain evidence="1">28 12/20/2015</strain>
    </source>
</reference>
<feature type="non-terminal residue" evidence="1">
    <location>
        <position position="110"/>
    </location>
</feature>
<sequence>MLSLFNHVARSESQYPEDMKAQIFIQGLHSDLLMAIESFMLNKLQEAIDRSRVCKATLIQELAVCKPTSIYNMLSRPSSYLLQEVVLAVRDNKDSDNQFCLSQNQNWQER</sequence>
<organism evidence="1 2">
    <name type="scientific">Cetraspora pellucida</name>
    <dbReference type="NCBI Taxonomy" id="1433469"/>
    <lineage>
        <taxon>Eukaryota</taxon>
        <taxon>Fungi</taxon>
        <taxon>Fungi incertae sedis</taxon>
        <taxon>Mucoromycota</taxon>
        <taxon>Glomeromycotina</taxon>
        <taxon>Glomeromycetes</taxon>
        <taxon>Diversisporales</taxon>
        <taxon>Gigasporaceae</taxon>
        <taxon>Cetraspora</taxon>
    </lineage>
</organism>
<evidence type="ECO:0000313" key="1">
    <source>
        <dbReference type="EMBL" id="CAG8481773.1"/>
    </source>
</evidence>
<proteinExistence type="predicted"/>
<protein>
    <submittedName>
        <fullName evidence="1">12828_t:CDS:1</fullName>
    </submittedName>
</protein>
<name>A0ACA9KM33_9GLOM</name>